<evidence type="ECO:0000259" key="2">
    <source>
        <dbReference type="PROSITE" id="PS50800"/>
    </source>
</evidence>
<dbReference type="OrthoDB" id="5420280at2759"/>
<evidence type="ECO:0000313" key="3">
    <source>
        <dbReference type="EMBL" id="QKX53663.1"/>
    </source>
</evidence>
<dbReference type="InterPro" id="IPR003034">
    <property type="entry name" value="SAP_dom"/>
</dbReference>
<dbReference type="GeneID" id="55988255"/>
<evidence type="ECO:0000256" key="1">
    <source>
        <dbReference type="SAM" id="Coils"/>
    </source>
</evidence>
<keyword evidence="4" id="KW-1185">Reference proteome</keyword>
<sequence length="208" mass="23366">MAAKPHHTVAKLRREYAKLGLPNSGKRADLVRRLQDCRISATAPTPADSSSSDEDFIGCWVATTILSHVSDAIEMARQKLIDAAQNDTLQEETLRNDDRVITNRRGGFLSRMREDLDDVCNKLAILDEKLEATTARLTALTADHTVKTEALFAKTDELERTAVGFRDFRNKFIGTYKRDILQDYNDENINCFNDGDVNSNDTTLVTRS</sequence>
<dbReference type="Gene3D" id="1.10.720.30">
    <property type="entry name" value="SAP domain"/>
    <property type="match status" value="1"/>
</dbReference>
<dbReference type="PROSITE" id="PS50800">
    <property type="entry name" value="SAP"/>
    <property type="match status" value="1"/>
</dbReference>
<gene>
    <name evidence="3" type="ORF">TRUGW13939_00742</name>
</gene>
<dbReference type="KEGG" id="trg:TRUGW13939_00742"/>
<evidence type="ECO:0000313" key="4">
    <source>
        <dbReference type="Proteomes" id="UP000509510"/>
    </source>
</evidence>
<organism evidence="3 4">
    <name type="scientific">Talaromyces rugulosus</name>
    <name type="common">Penicillium rugulosum</name>
    <dbReference type="NCBI Taxonomy" id="121627"/>
    <lineage>
        <taxon>Eukaryota</taxon>
        <taxon>Fungi</taxon>
        <taxon>Dikarya</taxon>
        <taxon>Ascomycota</taxon>
        <taxon>Pezizomycotina</taxon>
        <taxon>Eurotiomycetes</taxon>
        <taxon>Eurotiomycetidae</taxon>
        <taxon>Eurotiales</taxon>
        <taxon>Trichocomaceae</taxon>
        <taxon>Talaromyces</taxon>
        <taxon>Talaromyces sect. Islandici</taxon>
    </lineage>
</organism>
<dbReference type="InterPro" id="IPR036361">
    <property type="entry name" value="SAP_dom_sf"/>
</dbReference>
<dbReference type="EMBL" id="CP055898">
    <property type="protein sequence ID" value="QKX53663.1"/>
    <property type="molecule type" value="Genomic_DNA"/>
</dbReference>
<dbReference type="RefSeq" id="XP_035339842.1">
    <property type="nucleotide sequence ID" value="XM_035483949.1"/>
</dbReference>
<dbReference type="SUPFAM" id="SSF68906">
    <property type="entry name" value="SAP domain"/>
    <property type="match status" value="1"/>
</dbReference>
<accession>A0A7H8QK82</accession>
<protein>
    <recommendedName>
        <fullName evidence="2">SAP domain-containing protein</fullName>
    </recommendedName>
</protein>
<dbReference type="AlphaFoldDB" id="A0A7H8QK82"/>
<feature type="coiled-coil region" evidence="1">
    <location>
        <begin position="109"/>
        <end position="143"/>
    </location>
</feature>
<dbReference type="Proteomes" id="UP000509510">
    <property type="component" value="Chromosome I"/>
</dbReference>
<reference evidence="4" key="1">
    <citation type="submission" date="2020-06" db="EMBL/GenBank/DDBJ databases">
        <title>A chromosome-scale genome assembly of Talaromyces rugulosus W13939.</title>
        <authorList>
            <person name="Wang B."/>
            <person name="Guo L."/>
            <person name="Ye K."/>
            <person name="Wang L."/>
        </authorList>
    </citation>
    <scope>NUCLEOTIDE SEQUENCE [LARGE SCALE GENOMIC DNA]</scope>
    <source>
        <strain evidence="4">W13939</strain>
    </source>
</reference>
<feature type="domain" description="SAP" evidence="2">
    <location>
        <begin position="4"/>
        <end position="38"/>
    </location>
</feature>
<proteinExistence type="predicted"/>
<name>A0A7H8QK82_TALRU</name>
<dbReference type="Pfam" id="PF02037">
    <property type="entry name" value="SAP"/>
    <property type="match status" value="1"/>
</dbReference>
<keyword evidence="1" id="KW-0175">Coiled coil</keyword>